<reference evidence="2 3" key="1">
    <citation type="submission" date="2013-11" db="EMBL/GenBank/DDBJ databases">
        <title>Metagenomic analysis of a methanogenic consortium involved in long chain n-alkane degradation.</title>
        <authorList>
            <person name="Davidova I.A."/>
            <person name="Callaghan A.V."/>
            <person name="Wawrik B."/>
            <person name="Pruitt S."/>
            <person name="Marks C."/>
            <person name="Duncan K.E."/>
            <person name="Suflita J.M."/>
        </authorList>
    </citation>
    <scope>NUCLEOTIDE SEQUENCE [LARGE SCALE GENOMIC DNA]</scope>
    <source>
        <strain evidence="2 3">SPR</strain>
    </source>
</reference>
<dbReference type="Proteomes" id="UP000032233">
    <property type="component" value="Unassembled WGS sequence"/>
</dbReference>
<keyword evidence="1" id="KW-0732">Signal</keyword>
<accession>A0A0D2G7P4</accession>
<feature type="chain" id="PRO_5002242419" description="C4-dicarboxylate ABC transporter substrate-binding protein" evidence="1">
    <location>
        <begin position="29"/>
        <end position="344"/>
    </location>
</feature>
<dbReference type="Gene3D" id="3.40.190.10">
    <property type="entry name" value="Periplasmic binding protein-like II"/>
    <property type="match status" value="2"/>
</dbReference>
<gene>
    <name evidence="2" type="ORF">X474_26490</name>
</gene>
<organism evidence="2 3">
    <name type="scientific">Dethiosulfatarculus sandiegensis</name>
    <dbReference type="NCBI Taxonomy" id="1429043"/>
    <lineage>
        <taxon>Bacteria</taxon>
        <taxon>Pseudomonadati</taxon>
        <taxon>Thermodesulfobacteriota</taxon>
        <taxon>Desulfarculia</taxon>
        <taxon>Desulfarculales</taxon>
        <taxon>Desulfarculaceae</taxon>
        <taxon>Dethiosulfatarculus</taxon>
    </lineage>
</organism>
<dbReference type="AlphaFoldDB" id="A0A0D2G7P4"/>
<sequence length="344" mass="37643">MRFKDYVLSLALVAALIMAPMAGTQAMAADTTDWRMGSGKMGSFGYATAASVAKVAGKYSKNLRFSVSPTQGSTASMKLFGKGDVDSCYASNFQLWQALHNEGPFAKKTLQRKVYQTIYTYTAEYSVMTLKKRDDIKTISDLKGKKVFMYPAATGPHDLYKKVFKILGMVDQVKHVEISLMQAPDLLKSGVVDAVVTCSVAQLTPNAYTENLVTRSDLKIINFNAEEEEKLKKGGVVMVNYDPKAVFGKKLGVDAVICPSIVFGYQTGPNMSADNVYNFVKSLMEHTGELVKVSKGFKGMQKGGLEFQTAVINSIPDVPVHAGLARYLKEKGVWNDAWKVGADK</sequence>
<dbReference type="EMBL" id="AZAC01000078">
    <property type="protein sequence ID" value="KIX10957.1"/>
    <property type="molecule type" value="Genomic_DNA"/>
</dbReference>
<proteinExistence type="predicted"/>
<dbReference type="STRING" id="1429043.X474_26490"/>
<dbReference type="RefSeq" id="WP_044352584.1">
    <property type="nucleotide sequence ID" value="NZ_AZAC01000078.1"/>
</dbReference>
<evidence type="ECO:0000256" key="1">
    <source>
        <dbReference type="SAM" id="SignalP"/>
    </source>
</evidence>
<protein>
    <recommendedName>
        <fullName evidence="4">C4-dicarboxylate ABC transporter substrate-binding protein</fullName>
    </recommendedName>
</protein>
<name>A0A0D2G7P4_9BACT</name>
<dbReference type="NCBIfam" id="TIGR02122">
    <property type="entry name" value="TRAP_TAXI"/>
    <property type="match status" value="1"/>
</dbReference>
<evidence type="ECO:0008006" key="4">
    <source>
        <dbReference type="Google" id="ProtNLM"/>
    </source>
</evidence>
<comment type="caution">
    <text evidence="2">The sequence shown here is derived from an EMBL/GenBank/DDBJ whole genome shotgun (WGS) entry which is preliminary data.</text>
</comment>
<dbReference type="InterPro" id="IPR011852">
    <property type="entry name" value="TRAP_TAXI"/>
</dbReference>
<dbReference type="SUPFAM" id="SSF53850">
    <property type="entry name" value="Periplasmic binding protein-like II"/>
    <property type="match status" value="1"/>
</dbReference>
<dbReference type="Pfam" id="PF16868">
    <property type="entry name" value="NMT1_3"/>
    <property type="match status" value="1"/>
</dbReference>
<evidence type="ECO:0000313" key="3">
    <source>
        <dbReference type="Proteomes" id="UP000032233"/>
    </source>
</evidence>
<dbReference type="PANTHER" id="PTHR42941">
    <property type="entry name" value="SLL1037 PROTEIN"/>
    <property type="match status" value="1"/>
</dbReference>
<dbReference type="OrthoDB" id="9780180at2"/>
<dbReference type="InParanoid" id="A0A0D2G7P4"/>
<evidence type="ECO:0000313" key="2">
    <source>
        <dbReference type="EMBL" id="KIX10957.1"/>
    </source>
</evidence>
<feature type="signal peptide" evidence="1">
    <location>
        <begin position="1"/>
        <end position="28"/>
    </location>
</feature>
<keyword evidence="3" id="KW-1185">Reference proteome</keyword>
<dbReference type="PANTHER" id="PTHR42941:SF1">
    <property type="entry name" value="SLL1037 PROTEIN"/>
    <property type="match status" value="1"/>
</dbReference>